<dbReference type="OrthoDB" id="9790012at2"/>
<reference evidence="3 4" key="1">
    <citation type="submission" date="2016-05" db="EMBL/GenBank/DDBJ databases">
        <title>Complete genome sequence of two 2,5-diketo-D-glunonic acid producing strain Tatumella citrea.</title>
        <authorList>
            <person name="Duan C."/>
            <person name="Yang J."/>
            <person name="Yang S."/>
        </authorList>
    </citation>
    <scope>NUCLEOTIDE SEQUENCE [LARGE SCALE GENOMIC DNA]</scope>
    <source>
        <strain evidence="2 3">ATCC 39140</strain>
        <strain evidence="1 4">DSM 13699</strain>
    </source>
</reference>
<keyword evidence="3" id="KW-1185">Reference proteome</keyword>
<organism evidence="1 4">
    <name type="scientific">Tatumella citrea</name>
    <name type="common">Pantoea citrea</name>
    <dbReference type="NCBI Taxonomy" id="53336"/>
    <lineage>
        <taxon>Bacteria</taxon>
        <taxon>Pseudomonadati</taxon>
        <taxon>Pseudomonadota</taxon>
        <taxon>Gammaproteobacteria</taxon>
        <taxon>Enterobacterales</taxon>
        <taxon>Erwiniaceae</taxon>
        <taxon>Tatumella</taxon>
    </lineage>
</organism>
<dbReference type="Proteomes" id="UP000195729">
    <property type="component" value="Chromosome"/>
</dbReference>
<dbReference type="EMBL" id="CP015581">
    <property type="protein sequence ID" value="ARU98067.1"/>
    <property type="molecule type" value="Genomic_DNA"/>
</dbReference>
<evidence type="ECO:0000313" key="2">
    <source>
        <dbReference type="EMBL" id="ARU98067.1"/>
    </source>
</evidence>
<evidence type="ECO:0000313" key="4">
    <source>
        <dbReference type="Proteomes" id="UP000195814"/>
    </source>
</evidence>
<dbReference type="EMBL" id="CP015579">
    <property type="protein sequence ID" value="ARU94029.1"/>
    <property type="molecule type" value="Genomic_DNA"/>
</dbReference>
<sequence>MTFSIIGHCPDSGQLGIAVCSDGVAVGARSLLLRSQVGVVSSLNSRLPFPGRHILDLIEQGVSPDIALKTGLNDDKYLPFHQVVVFASNGLRAFYSGQHIPAISNVAIGENCVAAGHSLVSQQVITDMTNAFEKQQGQLTERLIAAMIAGVKAGGETGRVHSSALSVIGELLWPVVDLRVDWTEGDPVQELDLLWQAYKPQMQDYITRALNPESAPGYGVPGDE</sequence>
<dbReference type="SUPFAM" id="SSF56235">
    <property type="entry name" value="N-terminal nucleophile aminohydrolases (Ntn hydrolases)"/>
    <property type="match status" value="1"/>
</dbReference>
<dbReference type="PANTHER" id="PTHR39328">
    <property type="entry name" value="BLL2871 PROTEIN"/>
    <property type="match status" value="1"/>
</dbReference>
<dbReference type="InterPro" id="IPR029055">
    <property type="entry name" value="Ntn_hydrolases_N"/>
</dbReference>
<evidence type="ECO:0000313" key="3">
    <source>
        <dbReference type="Proteomes" id="UP000195729"/>
    </source>
</evidence>
<evidence type="ECO:0000313" key="1">
    <source>
        <dbReference type="EMBL" id="ARU94029.1"/>
    </source>
</evidence>
<dbReference type="AlphaFoldDB" id="A0A1Y0LJN2"/>
<dbReference type="Pfam" id="PF06267">
    <property type="entry name" value="DUF1028"/>
    <property type="match status" value="1"/>
</dbReference>
<accession>A0A1Y0LJN2</accession>
<dbReference type="InterPro" id="IPR010430">
    <property type="entry name" value="DUF1028"/>
</dbReference>
<dbReference type="PANTHER" id="PTHR39328:SF1">
    <property type="entry name" value="BLL2871 PROTEIN"/>
    <property type="match status" value="1"/>
</dbReference>
<name>A0A1Y0LJN2_TATCI</name>
<dbReference type="Gene3D" id="3.60.20.10">
    <property type="entry name" value="Glutamine Phosphoribosylpyrophosphate, subunit 1, domain 1"/>
    <property type="match status" value="1"/>
</dbReference>
<proteinExistence type="predicted"/>
<gene>
    <name evidence="1" type="ORF">A7K98_09730</name>
    <name evidence="2" type="ORF">A7K99_09730</name>
</gene>
<dbReference type="RefSeq" id="WP_087488392.1">
    <property type="nucleotide sequence ID" value="NZ_CP015579.1"/>
</dbReference>
<protein>
    <submittedName>
        <fullName evidence="1">Fimbrial assembly protein FimA</fullName>
    </submittedName>
</protein>
<dbReference type="KEGG" id="tci:A7K98_09730"/>
<dbReference type="Proteomes" id="UP000195814">
    <property type="component" value="Chromosome"/>
</dbReference>